<evidence type="ECO:0000256" key="2">
    <source>
        <dbReference type="ARBA" id="ARBA00009594"/>
    </source>
</evidence>
<dbReference type="Pfam" id="PF05743">
    <property type="entry name" value="UEV"/>
    <property type="match status" value="1"/>
</dbReference>
<evidence type="ECO:0000256" key="6">
    <source>
        <dbReference type="ARBA" id="ARBA00023054"/>
    </source>
</evidence>
<keyword evidence="12" id="KW-1185">Reference proteome</keyword>
<feature type="compositionally biased region" description="Low complexity" evidence="8">
    <location>
        <begin position="165"/>
        <end position="174"/>
    </location>
</feature>
<keyword evidence="4" id="KW-0967">Endosome</keyword>
<feature type="domain" description="SB" evidence="9">
    <location>
        <begin position="388"/>
        <end position="456"/>
    </location>
</feature>
<evidence type="ECO:0000256" key="8">
    <source>
        <dbReference type="SAM" id="MobiDB-lite"/>
    </source>
</evidence>
<evidence type="ECO:0000259" key="10">
    <source>
        <dbReference type="PROSITE" id="PS51322"/>
    </source>
</evidence>
<dbReference type="AlphaFoldDB" id="A0A409WHT5"/>
<dbReference type="InterPro" id="IPR016135">
    <property type="entry name" value="UBQ-conjugating_enzyme/RWD"/>
</dbReference>
<evidence type="ECO:0000259" key="9">
    <source>
        <dbReference type="PROSITE" id="PS51312"/>
    </source>
</evidence>
<evidence type="ECO:0000256" key="4">
    <source>
        <dbReference type="ARBA" id="ARBA00022753"/>
    </source>
</evidence>
<keyword evidence="3 7" id="KW-0813">Transport</keyword>
<evidence type="ECO:0000313" key="12">
    <source>
        <dbReference type="Proteomes" id="UP000283269"/>
    </source>
</evidence>
<evidence type="ECO:0008006" key="13">
    <source>
        <dbReference type="Google" id="ProtNLM"/>
    </source>
</evidence>
<dbReference type="PANTHER" id="PTHR23306">
    <property type="entry name" value="TUMOR SUSCEPTIBILITY GENE 101 PROTEIN-RELATED"/>
    <property type="match status" value="1"/>
</dbReference>
<feature type="region of interest" description="Disordered" evidence="8">
    <location>
        <begin position="230"/>
        <end position="294"/>
    </location>
</feature>
<evidence type="ECO:0000313" key="11">
    <source>
        <dbReference type="EMBL" id="PPQ78069.1"/>
    </source>
</evidence>
<dbReference type="GO" id="GO:0072666">
    <property type="term" value="P:establishment of protein localization to vacuole"/>
    <property type="evidence" value="ECO:0007669"/>
    <property type="project" value="UniProtKB-ARBA"/>
</dbReference>
<organism evidence="11 12">
    <name type="scientific">Psilocybe cyanescens</name>
    <dbReference type="NCBI Taxonomy" id="93625"/>
    <lineage>
        <taxon>Eukaryota</taxon>
        <taxon>Fungi</taxon>
        <taxon>Dikarya</taxon>
        <taxon>Basidiomycota</taxon>
        <taxon>Agaricomycotina</taxon>
        <taxon>Agaricomycetes</taxon>
        <taxon>Agaricomycetidae</taxon>
        <taxon>Agaricales</taxon>
        <taxon>Agaricineae</taxon>
        <taxon>Strophariaceae</taxon>
        <taxon>Psilocybe</taxon>
    </lineage>
</organism>
<dbReference type="STRING" id="93625.A0A409WHT5"/>
<dbReference type="PROSITE" id="PS51322">
    <property type="entry name" value="UEV"/>
    <property type="match status" value="1"/>
</dbReference>
<dbReference type="PROSITE" id="PS51312">
    <property type="entry name" value="SB"/>
    <property type="match status" value="1"/>
</dbReference>
<comment type="subcellular location">
    <subcellularLocation>
        <location evidence="1">Endosome</location>
    </subcellularLocation>
</comment>
<dbReference type="Gene3D" id="3.10.110.10">
    <property type="entry name" value="Ubiquitin Conjugating Enzyme"/>
    <property type="match status" value="1"/>
</dbReference>
<evidence type="ECO:0000256" key="3">
    <source>
        <dbReference type="ARBA" id="ARBA00022448"/>
    </source>
</evidence>
<dbReference type="PANTHER" id="PTHR23306:SF3">
    <property type="entry name" value="TUMOR SUPPRESSOR PROTEIN 101"/>
    <property type="match status" value="1"/>
</dbReference>
<protein>
    <recommendedName>
        <fullName evidence="13">UEV domain-containing protein</fullName>
    </recommendedName>
</protein>
<evidence type="ECO:0000256" key="5">
    <source>
        <dbReference type="ARBA" id="ARBA00022927"/>
    </source>
</evidence>
<dbReference type="InParanoid" id="A0A409WHT5"/>
<dbReference type="CDD" id="cd11685">
    <property type="entry name" value="UEV_TSG101-like"/>
    <property type="match status" value="1"/>
</dbReference>
<dbReference type="OrthoDB" id="306304at2759"/>
<feature type="region of interest" description="Disordered" evidence="8">
    <location>
        <begin position="143"/>
        <end position="212"/>
    </location>
</feature>
<dbReference type="Proteomes" id="UP000283269">
    <property type="component" value="Unassembled WGS sequence"/>
</dbReference>
<comment type="similarity">
    <text evidence="2">Belongs to the ubiquitin-conjugating enzyme family. UEV subfamily.</text>
</comment>
<comment type="caution">
    <text evidence="11">The sequence shown here is derived from an EMBL/GenBank/DDBJ whole genome shotgun (WGS) entry which is preliminary data.</text>
</comment>
<dbReference type="Pfam" id="PF09454">
    <property type="entry name" value="Vps23_core"/>
    <property type="match status" value="1"/>
</dbReference>
<keyword evidence="5 7" id="KW-0653">Protein transport</keyword>
<proteinExistence type="inferred from homology"/>
<gene>
    <name evidence="11" type="ORF">CVT25_015603</name>
</gene>
<feature type="compositionally biased region" description="Pro residues" evidence="8">
    <location>
        <begin position="283"/>
        <end position="292"/>
    </location>
</feature>
<dbReference type="Gene3D" id="6.10.140.820">
    <property type="match status" value="1"/>
</dbReference>
<feature type="domain" description="UEV" evidence="10">
    <location>
        <begin position="4"/>
        <end position="149"/>
    </location>
</feature>
<dbReference type="InterPro" id="IPR008883">
    <property type="entry name" value="UEV_N"/>
</dbReference>
<dbReference type="GO" id="GO:0043130">
    <property type="term" value="F:ubiquitin binding"/>
    <property type="evidence" value="ECO:0007669"/>
    <property type="project" value="TreeGrafter"/>
</dbReference>
<dbReference type="InterPro" id="IPR017916">
    <property type="entry name" value="SB_dom"/>
</dbReference>
<name>A0A409WHT5_PSICY</name>
<dbReference type="SUPFAM" id="SSF140111">
    <property type="entry name" value="Endosomal sorting complex assembly domain"/>
    <property type="match status" value="1"/>
</dbReference>
<evidence type="ECO:0000256" key="1">
    <source>
        <dbReference type="ARBA" id="ARBA00004177"/>
    </source>
</evidence>
<accession>A0A409WHT5</accession>
<dbReference type="InterPro" id="IPR052070">
    <property type="entry name" value="ESCRT-I_UEV_domain"/>
</dbReference>
<reference evidence="11 12" key="1">
    <citation type="journal article" date="2018" name="Evol. Lett.">
        <title>Horizontal gene cluster transfer increased hallucinogenic mushroom diversity.</title>
        <authorList>
            <person name="Reynolds H.T."/>
            <person name="Vijayakumar V."/>
            <person name="Gluck-Thaler E."/>
            <person name="Korotkin H.B."/>
            <person name="Matheny P.B."/>
            <person name="Slot J.C."/>
        </authorList>
    </citation>
    <scope>NUCLEOTIDE SEQUENCE [LARGE SCALE GENOMIC DNA]</scope>
    <source>
        <strain evidence="11 12">2631</strain>
    </source>
</reference>
<keyword evidence="6" id="KW-0175">Coiled coil</keyword>
<dbReference type="EMBL" id="NHYD01003427">
    <property type="protein sequence ID" value="PPQ78069.1"/>
    <property type="molecule type" value="Genomic_DNA"/>
</dbReference>
<dbReference type="GO" id="GO:0006886">
    <property type="term" value="P:intracellular protein transport"/>
    <property type="evidence" value="ECO:0007669"/>
    <property type="project" value="UniProtKB-ARBA"/>
</dbReference>
<dbReference type="SUPFAM" id="SSF54495">
    <property type="entry name" value="UBC-like"/>
    <property type="match status" value="1"/>
</dbReference>
<sequence length="461" mass="51169">MSSSITQRWLRQAVQPYPHNQRVFSDTDATLARWNTLRPKSDVYTFDDGRTQLLLCVHGLLPINYRQASYNIPVAVWITRDYPRLPPIVYVVPTNDMLVKPGKYVDVSGRCNIEYIQHWERKDEGCSLSALCEALQDHFSREPPVYAKPTVNQSYADRPPPPLPLSSQPQSQSQSPPPPPALPAKPHSTNYPVGPVQSFRPRDSPAVPPPPLLAPTLPVLSPPIPALSPLTHASPSTHSFAAPTYPPTPVLTHRPEPQHPPIPDLLDQDNDSSGLAGPSTSFPAPPPRPPNPELVRLQSEVHHKLNSELNSLSQALATDAERLRAQQTDLLAGEPAIKDEMARLEAVQDVCRNVANRTRQAVQQAESNIAELRRKGDPEVDELVCATSIVHNQLINLIADDNAIEDTIYHLHRALNAGRIDLERFLRATRLLAEEQFMKRALIEKIQSSTMSSPSIAPDWA</sequence>
<evidence type="ECO:0000256" key="7">
    <source>
        <dbReference type="PROSITE-ProRule" id="PRU00644"/>
    </source>
</evidence>
<dbReference type="GO" id="GO:0000813">
    <property type="term" value="C:ESCRT I complex"/>
    <property type="evidence" value="ECO:0007669"/>
    <property type="project" value="TreeGrafter"/>
</dbReference>
<dbReference type="InterPro" id="IPR037202">
    <property type="entry name" value="ESCRT_assembly_dom"/>
</dbReference>
<dbReference type="GO" id="GO:0043162">
    <property type="term" value="P:ubiquitin-dependent protein catabolic process via the multivesicular body sorting pathway"/>
    <property type="evidence" value="ECO:0007669"/>
    <property type="project" value="UniProtKB-ARBA"/>
</dbReference>